<dbReference type="SUPFAM" id="SSF55048">
    <property type="entry name" value="Probable ACP-binding domain of malonyl-CoA ACP transacylase"/>
    <property type="match status" value="2"/>
</dbReference>
<proteinExistence type="predicted"/>
<dbReference type="InterPro" id="IPR036291">
    <property type="entry name" value="NAD(P)-bd_dom_sf"/>
</dbReference>
<feature type="domain" description="Ketosynthase family 3 (KS3)" evidence="9">
    <location>
        <begin position="1293"/>
        <end position="1708"/>
    </location>
</feature>
<dbReference type="Gene3D" id="1.10.287.1960">
    <property type="match status" value="1"/>
</dbReference>
<keyword evidence="2" id="KW-0596">Phosphopantetheine</keyword>
<dbReference type="InterPro" id="IPR041618">
    <property type="entry name" value="PKS_DE"/>
</dbReference>
<feature type="domain" description="Ketosynthase family 3 (KS3)" evidence="9">
    <location>
        <begin position="35"/>
        <end position="458"/>
    </location>
</feature>
<keyword evidence="6" id="KW-0511">Multifunctional enzyme</keyword>
<dbReference type="Pfam" id="PF00698">
    <property type="entry name" value="Acyl_transf_1"/>
    <property type="match status" value="2"/>
</dbReference>
<accession>A0ABN3GUD6</accession>
<dbReference type="InterPro" id="IPR014031">
    <property type="entry name" value="Ketoacyl_synth_C"/>
</dbReference>
<evidence type="ECO:0000256" key="1">
    <source>
        <dbReference type="ARBA" id="ARBA00001957"/>
    </source>
</evidence>
<dbReference type="PANTHER" id="PTHR43775">
    <property type="entry name" value="FATTY ACID SYNTHASE"/>
    <property type="match status" value="1"/>
</dbReference>
<dbReference type="InterPro" id="IPR013968">
    <property type="entry name" value="PKS_KR"/>
</dbReference>
<dbReference type="Pfam" id="PF18369">
    <property type="entry name" value="PKS_DE"/>
    <property type="match status" value="1"/>
</dbReference>
<evidence type="ECO:0000256" key="5">
    <source>
        <dbReference type="ARBA" id="ARBA00023194"/>
    </source>
</evidence>
<dbReference type="InterPro" id="IPR020841">
    <property type="entry name" value="PKS_Beta-ketoAc_synthase_dom"/>
</dbReference>
<dbReference type="InterPro" id="IPR014043">
    <property type="entry name" value="Acyl_transferase_dom"/>
</dbReference>
<dbReference type="Gene3D" id="1.10.1200.10">
    <property type="entry name" value="ACP-like"/>
    <property type="match status" value="2"/>
</dbReference>
<dbReference type="PROSITE" id="PS00606">
    <property type="entry name" value="KS3_1"/>
    <property type="match status" value="2"/>
</dbReference>
<evidence type="ECO:0000313" key="10">
    <source>
        <dbReference type="EMBL" id="GAA2361246.1"/>
    </source>
</evidence>
<dbReference type="PROSITE" id="PS00012">
    <property type="entry name" value="PHOSPHOPANTETHEINE"/>
    <property type="match status" value="2"/>
</dbReference>
<dbReference type="SMART" id="SM00825">
    <property type="entry name" value="PKS_KS"/>
    <property type="match status" value="2"/>
</dbReference>
<dbReference type="InterPro" id="IPR016035">
    <property type="entry name" value="Acyl_Trfase/lysoPLipase"/>
</dbReference>
<dbReference type="PROSITE" id="PS52004">
    <property type="entry name" value="KS3_2"/>
    <property type="match status" value="2"/>
</dbReference>
<dbReference type="PANTHER" id="PTHR43775:SF51">
    <property type="entry name" value="INACTIVE PHENOLPHTHIOCEROL SYNTHESIS POLYKETIDE SYNTHASE TYPE I PKS1-RELATED"/>
    <property type="match status" value="1"/>
</dbReference>
<dbReference type="InterPro" id="IPR018201">
    <property type="entry name" value="Ketoacyl_synth_AS"/>
</dbReference>
<dbReference type="EMBL" id="BAAARV010000052">
    <property type="protein sequence ID" value="GAA2361246.1"/>
    <property type="molecule type" value="Genomic_DNA"/>
</dbReference>
<dbReference type="RefSeq" id="WP_344615567.1">
    <property type="nucleotide sequence ID" value="NZ_BAAARV010000052.1"/>
</dbReference>
<dbReference type="Gene3D" id="3.40.50.11460">
    <property type="match status" value="1"/>
</dbReference>
<organism evidence="10 11">
    <name type="scientific">Dactylosporangium salmoneum</name>
    <dbReference type="NCBI Taxonomy" id="53361"/>
    <lineage>
        <taxon>Bacteria</taxon>
        <taxon>Bacillati</taxon>
        <taxon>Actinomycetota</taxon>
        <taxon>Actinomycetes</taxon>
        <taxon>Micromonosporales</taxon>
        <taxon>Micromonosporaceae</taxon>
        <taxon>Dactylosporangium</taxon>
    </lineage>
</organism>
<dbReference type="SUPFAM" id="SSF53901">
    <property type="entry name" value="Thiolase-like"/>
    <property type="match status" value="2"/>
</dbReference>
<dbReference type="InterPro" id="IPR036299">
    <property type="entry name" value="Polyketide_synth_docking_sf"/>
</dbReference>
<keyword evidence="5" id="KW-0045">Antibiotic biosynthesis</keyword>
<keyword evidence="4" id="KW-0808">Transferase</keyword>
<evidence type="ECO:0000313" key="11">
    <source>
        <dbReference type="Proteomes" id="UP001501444"/>
    </source>
</evidence>
<dbReference type="InterPro" id="IPR006162">
    <property type="entry name" value="Ppantetheine_attach_site"/>
</dbReference>
<feature type="domain" description="Carrier" evidence="8">
    <location>
        <begin position="2660"/>
        <end position="2738"/>
    </location>
</feature>
<dbReference type="InterPro" id="IPR009081">
    <property type="entry name" value="PP-bd_ACP"/>
</dbReference>
<evidence type="ECO:0000259" key="9">
    <source>
        <dbReference type="PROSITE" id="PS52004"/>
    </source>
</evidence>
<dbReference type="InterPro" id="IPR020806">
    <property type="entry name" value="PKS_PP-bd"/>
</dbReference>
<dbReference type="SMART" id="SM00822">
    <property type="entry name" value="PKS_KR"/>
    <property type="match status" value="1"/>
</dbReference>
<dbReference type="InterPro" id="IPR032821">
    <property type="entry name" value="PKS_assoc"/>
</dbReference>
<evidence type="ECO:0000259" key="8">
    <source>
        <dbReference type="PROSITE" id="PS50075"/>
    </source>
</evidence>
<evidence type="ECO:0000256" key="4">
    <source>
        <dbReference type="ARBA" id="ARBA00022679"/>
    </source>
</evidence>
<dbReference type="Gene3D" id="3.40.47.10">
    <property type="match status" value="2"/>
</dbReference>
<dbReference type="Gene3D" id="3.30.70.250">
    <property type="entry name" value="Malonyl-CoA ACP transacylase, ACP-binding"/>
    <property type="match status" value="1"/>
</dbReference>
<dbReference type="SMART" id="SM01294">
    <property type="entry name" value="PKS_PP_betabranch"/>
    <property type="match status" value="1"/>
</dbReference>
<dbReference type="Pfam" id="PF16197">
    <property type="entry name" value="KAsynt_C_assoc"/>
    <property type="match status" value="2"/>
</dbReference>
<dbReference type="Gene3D" id="3.40.50.720">
    <property type="entry name" value="NAD(P)-binding Rossmann-like Domain"/>
    <property type="match status" value="1"/>
</dbReference>
<dbReference type="Pfam" id="PF08659">
    <property type="entry name" value="KR"/>
    <property type="match status" value="2"/>
</dbReference>
<dbReference type="PROSITE" id="PS50075">
    <property type="entry name" value="CARRIER"/>
    <property type="match status" value="2"/>
</dbReference>
<keyword evidence="11" id="KW-1185">Reference proteome</keyword>
<feature type="domain" description="Carrier" evidence="8">
    <location>
        <begin position="1202"/>
        <end position="1277"/>
    </location>
</feature>
<dbReference type="SUPFAM" id="SSF47336">
    <property type="entry name" value="ACP-like"/>
    <property type="match status" value="2"/>
</dbReference>
<dbReference type="Gene3D" id="3.40.366.10">
    <property type="entry name" value="Malonyl-Coenzyme A Acyl Carrier Protein, domain 2"/>
    <property type="match status" value="2"/>
</dbReference>
<dbReference type="SUPFAM" id="SSF101173">
    <property type="entry name" value="Docking domain B of the erythromycin polyketide synthase (DEBS)"/>
    <property type="match status" value="1"/>
</dbReference>
<dbReference type="InterPro" id="IPR050091">
    <property type="entry name" value="PKS_NRPS_Biosynth_Enz"/>
</dbReference>
<dbReference type="Pfam" id="PF00550">
    <property type="entry name" value="PP-binding"/>
    <property type="match status" value="2"/>
</dbReference>
<dbReference type="SUPFAM" id="SSF52151">
    <property type="entry name" value="FabD/lysophospholipase-like"/>
    <property type="match status" value="2"/>
</dbReference>
<dbReference type="SUPFAM" id="SSF51735">
    <property type="entry name" value="NAD(P)-binding Rossmann-fold domains"/>
    <property type="match status" value="3"/>
</dbReference>
<dbReference type="CDD" id="cd00833">
    <property type="entry name" value="PKS"/>
    <property type="match status" value="2"/>
</dbReference>
<dbReference type="SMART" id="SM00827">
    <property type="entry name" value="PKS_AT"/>
    <property type="match status" value="2"/>
</dbReference>
<keyword evidence="7" id="KW-0012">Acyltransferase</keyword>
<dbReference type="Proteomes" id="UP001501444">
    <property type="component" value="Unassembled WGS sequence"/>
</dbReference>
<dbReference type="Pfam" id="PF08990">
    <property type="entry name" value="Docking"/>
    <property type="match status" value="1"/>
</dbReference>
<dbReference type="InterPro" id="IPR015083">
    <property type="entry name" value="NorB/c/GfsB-D-like_docking"/>
</dbReference>
<dbReference type="InterPro" id="IPR001227">
    <property type="entry name" value="Ac_transferase_dom_sf"/>
</dbReference>
<evidence type="ECO:0000256" key="2">
    <source>
        <dbReference type="ARBA" id="ARBA00022450"/>
    </source>
</evidence>
<dbReference type="InterPro" id="IPR016039">
    <property type="entry name" value="Thiolase-like"/>
</dbReference>
<name>A0ABN3GUD6_9ACTN</name>
<dbReference type="InterPro" id="IPR036736">
    <property type="entry name" value="ACP-like_sf"/>
</dbReference>
<evidence type="ECO:0000256" key="3">
    <source>
        <dbReference type="ARBA" id="ARBA00022553"/>
    </source>
</evidence>
<sequence length="2816" mass="292765">MTTPNEEKLREYLKLVTADLRTTRERLGAVEARAREPIAIVGLACRYPGGVTSPDELWELLAAGRDAIGPFPADRGWDLDGLYDPDPDRPGRSYVREGGFVDGLADFDADFFGISPREALAMDPQQRLTLQASWEAFERAGIDPQSLRGSRTGVFVGATQPDYLDGGRAPQEVEGYVLTGNVASVTSGRVAYTLGLEGPALTVDTACSSSLVALHLAVRALRNEECDLALAGGVTAMPTPWLFVEFSRQRGLAPDGRCKSFAEGADGTAWAEGIGMLVVERLADARRNGHRVLAVVRGSAVNSDGASSGLTTPNGPSQQRVIRAALADAGLSGREVDAVEAHGTGTALGDPIEAQAVIATYGQDRPSPLWLGSIKSNLGHTGAAAGVAGVIKMVLALRHGVLPRSLHIDAPTPDVDWSAGAVELLTESRPWSSADRPRRAGVSSFGISGTNAHVILEQAPVWAAPVSVQVLPVVPLLVSARTERALAAQVDRLRGVMPVADVAWTLAKGRAALEHRAVLLGGAVIKDVVRPGRLGFVFGGQGAQRLGMGRELLEAFPVFAQAWSEVCAELDPSLPEVVFGGDEAQLANTFYAQCGIFAFEVAMFRLLESWGVRPDVVGGHSIGEIAAAHVAGILSLKDACALVSARGRLMAALSPGGVMVAVAASEEVVAPLLDGDVDLAAVNGPEAVVLSGSADAVDRVVAQLGVRTRRLRVSHAFHSVLMEPMLPVFAEVVSTLTFSQPQVPVVSEEWTSGGYWVRHVRETVRFAESVAAMGAVTFLEVSPTPVLTPVVDDCIPVVRKGIAEPLGVMEAAARLWARGVGVEWPIAEGRLVDLPTYPFQGERYWLDPTPDRARSRTAEAGHRVAWAPLDVPPDAEVGAWLVLVPAGVDHGLDITGPGLRALVVDPAGLDREALADRLREDGPFAGVLSLLTLDPSAGLRATLAAARAVAEAGPAAPLWCVTRGAVRVDESDAAPDPDQAVVWGLALAAASEQPAEWGGVVDLPVEADAGAWRRVRAALAAGLGEDQLAVRAGGVFGRRVVPAGEPWAPGGTVHVFGAGPVDDVAARLEAAGATLVPEPDAETIVHVGLAAEPALLADGDVEALIAARLAEVRAVADRAERHGRRLVFVTAAAGLWGAPGQGPAAAAAAYTAALADGLRSRGLPVLDVPWGAAPEAAATVADEAPGAFAAALAGLSAGERHRAALAVVAEHVAAVLGHRDGRAIEPGRAFKDLGFDSMTAVELRRRLSAATGLALPNTLVFDHPTPDAVVRMLLAEVSGEAADAVETAAPVAGDPIAIVGMACRYPGGVTGPDDLWDLVAAGRDVISPFPVNRGWDLDDLRGRSQSQEGGFLHDAGDFDAAAFGISPREALAMDPQQRLVLEAAWEVLEHAGIDPTSVRGGRTGVFVGATQPDYVGGDVPDEIEGHYLTGNLTSVVSGRVAYAFGLEGPTLTVDTACSSSLVALHLAGQALRAGECSLAIAGGVTVMPTPKVFVEFSRQGGLAPDGRCKSFADGADGTSWSEGVGLVLLERLSDARRNGRRILALVRGSAVNSDGASNGLTAPNGPSQQRVIRAALAAAGFAPSDVDAVEAHGTGTALGDPIEAQALLATYGQGRAEPLWLGSIKSNIGHTSGAAGVAGVIKMIEAMRHGVLPRTLHVGRPTPAVDWSAGAVELLTDPRPWPAAERPRRAGVSAFGVSGTNAHVILEQAPPTQPKPSAPATPIVPLLVSARTERALSAQVDRLEAFLSDDVPMADVAWALAKGRAALEHRAVLLDGVTIKDVVRPGRLGFVFGGQGAQRLGMGRELIEAFPVFAQAWSEVCAELDPSLPEVVFGGDEAQLANTFYAQCGIFAFEVAMFRLLESWGVRPDVVGGHSIGEIAAAHVAGILSLKDACALVSARGRLMAALPPGGVMVAVAASEEIVAPLLDGEVDLAAVNGPEAVVLSGAAEAVERVVAQLDVRTRRLQVSHAFHSVLMEPMLPAFAEVVSKLTFSQPVIPVASEEWTSARYWVRHVRETVRFAESVAAMGAVTFLEVSPTPVLTPVVEDCIPVIRKHAAEPFGVMEAAARLWVRGVGVEWPIAEGRWVDLPTYAFQREHYWLTGARRGGEPDAATERFWAAVEGEDLDALAATVAGDGGGQEALRVALPLLAGWRRGHRAQAGIDALRYRVAWQPRAFAGAPTGRWLIVAPADEAWTPAVAEALAGAEVRTCVVGRSDLDRARLAGLLGDPAGLTGVVSLLALDERPHPDHPGASAGLAGTALLVQALGDLGATAPLWCLTSGAVSLPVDGPAVRPVQAQAWGLGRVAALEHPNRWGGLVDLPDEPDAASVALLGAVIADPVAGGGEDQVAIRAAGAFVRRLVHAAAGAPTGGEPWRPGPGTVLVTGGTGALGATLARWLSANGAEHLLLAGRRGPDAPGLAALAEELGAAGTRVEAAACDAGDREAVRALLAGIPADRPLTAVFHLAGVAHDDPVDAITAGHLESVLLPKAAAADHLHELTAGENLTAFVLFSSSAGVWGSGNQGAYAAANAHLDALAEARRAQGRPATAVAWGPWRGAGMMSDAAVAEHMRRRGLDAIEPATALAALRQALDGGEPGPTVARVEWGLFAQTFAAMRPSPLLDDLPEARQALAAQPGDEPAGDGGRAEELLRQLAGLGDPERLDTLERLVCREAALVLGHRTGGAIDPATPFKDLGFDSLTGVDLRNRVGAATGLKLPTTIVFDRPNPRAFAADLHDRLGGDRPSDATVLADLDHIDATLGRLDLAAAARRKVAGRLRVLLAKVGDVDVPQQRSHTEIESAGADEIFALIREEFGKS</sequence>
<dbReference type="InterPro" id="IPR014030">
    <property type="entry name" value="Ketoacyl_synth_N"/>
</dbReference>
<dbReference type="Gene3D" id="3.30.70.3290">
    <property type="match status" value="2"/>
</dbReference>
<gene>
    <name evidence="10" type="ORF">GCM10010170_056530</name>
</gene>
<dbReference type="SMART" id="SM00823">
    <property type="entry name" value="PKS_PP"/>
    <property type="match status" value="2"/>
</dbReference>
<dbReference type="InterPro" id="IPR057326">
    <property type="entry name" value="KR_dom"/>
</dbReference>
<dbReference type="Gene3D" id="6.10.140.1830">
    <property type="match status" value="1"/>
</dbReference>
<dbReference type="Pfam" id="PF02801">
    <property type="entry name" value="Ketoacyl-synt_C"/>
    <property type="match status" value="2"/>
</dbReference>
<evidence type="ECO:0000256" key="6">
    <source>
        <dbReference type="ARBA" id="ARBA00023268"/>
    </source>
</evidence>
<comment type="cofactor">
    <cofactor evidence="1">
        <name>pantetheine 4'-phosphate</name>
        <dbReference type="ChEBI" id="CHEBI:47942"/>
    </cofactor>
</comment>
<comment type="caution">
    <text evidence="10">The sequence shown here is derived from an EMBL/GenBank/DDBJ whole genome shotgun (WGS) entry which is preliminary data.</text>
</comment>
<dbReference type="CDD" id="cd08952">
    <property type="entry name" value="KR_1_SDR_x"/>
    <property type="match status" value="1"/>
</dbReference>
<dbReference type="Pfam" id="PF00109">
    <property type="entry name" value="ketoacyl-synt"/>
    <property type="match status" value="2"/>
</dbReference>
<evidence type="ECO:0000256" key="7">
    <source>
        <dbReference type="ARBA" id="ARBA00023315"/>
    </source>
</evidence>
<reference evidence="10 11" key="1">
    <citation type="journal article" date="2019" name="Int. J. Syst. Evol. Microbiol.">
        <title>The Global Catalogue of Microorganisms (GCM) 10K type strain sequencing project: providing services to taxonomists for standard genome sequencing and annotation.</title>
        <authorList>
            <consortium name="The Broad Institute Genomics Platform"/>
            <consortium name="The Broad Institute Genome Sequencing Center for Infectious Disease"/>
            <person name="Wu L."/>
            <person name="Ma J."/>
        </authorList>
    </citation>
    <scope>NUCLEOTIDE SEQUENCE [LARGE SCALE GENOMIC DNA]</scope>
    <source>
        <strain evidence="10 11">JCM 3272</strain>
    </source>
</reference>
<dbReference type="InterPro" id="IPR016036">
    <property type="entry name" value="Malonyl_transacylase_ACP-bd"/>
</dbReference>
<protein>
    <submittedName>
        <fullName evidence="10">Uncharacterized protein</fullName>
    </submittedName>
</protein>
<dbReference type="NCBIfam" id="NF045894">
    <property type="entry name" value="PKS_plus_SDR"/>
    <property type="match status" value="1"/>
</dbReference>
<keyword evidence="3" id="KW-0597">Phosphoprotein</keyword>